<accession>A0ABS4K0N2</accession>
<evidence type="ECO:0008006" key="3">
    <source>
        <dbReference type="Google" id="ProtNLM"/>
    </source>
</evidence>
<evidence type="ECO:0000313" key="1">
    <source>
        <dbReference type="EMBL" id="MBP2021318.1"/>
    </source>
</evidence>
<comment type="caution">
    <text evidence="1">The sequence shown here is derived from an EMBL/GenBank/DDBJ whole genome shotgun (WGS) entry which is preliminary data.</text>
</comment>
<dbReference type="InterPro" id="IPR029052">
    <property type="entry name" value="Metallo-depent_PP-like"/>
</dbReference>
<gene>
    <name evidence="1" type="ORF">J2Z44_001109</name>
</gene>
<name>A0ABS4K0N2_9CLOT</name>
<sequence>MKLKKKLLFSTILVFLCIFIINKRFAFSAQVFNSIGDGQSKVYVTGDIHGLLEVDRVLNIDFLGEDDYLIILGDFGLLWDGSLKESIALNKLNNKPFTTLFIDGNHENFNMLNSLPVESWNGGKVHRIRNKVLHLMRGEVFTINNKRYFTFGGGKSIDKERRIENISWWKEEIPSTEEMDNGIKNLEKCDYNVDYVLTHTTDVDNLYTIGDKLDFTPKEDELNLFLSKIKNKLTYNKWYFGHFHLDWQINQKDRAILEDIVQIGT</sequence>
<protein>
    <recommendedName>
        <fullName evidence="3">Calcineurin-like phosphoesterase domain-containing protein</fullName>
    </recommendedName>
</protein>
<dbReference type="Proteomes" id="UP001519308">
    <property type="component" value="Unassembled WGS sequence"/>
</dbReference>
<dbReference type="Gene3D" id="3.60.21.10">
    <property type="match status" value="1"/>
</dbReference>
<reference evidence="1 2" key="1">
    <citation type="submission" date="2021-03" db="EMBL/GenBank/DDBJ databases">
        <title>Genomic Encyclopedia of Type Strains, Phase IV (KMG-IV): sequencing the most valuable type-strain genomes for metagenomic binning, comparative biology and taxonomic classification.</title>
        <authorList>
            <person name="Goeker M."/>
        </authorList>
    </citation>
    <scope>NUCLEOTIDE SEQUENCE [LARGE SCALE GENOMIC DNA]</scope>
    <source>
        <strain evidence="1 2">DSM 28650</strain>
    </source>
</reference>
<keyword evidence="2" id="KW-1185">Reference proteome</keyword>
<dbReference type="EMBL" id="JAGGLL010000006">
    <property type="protein sequence ID" value="MBP2021318.1"/>
    <property type="molecule type" value="Genomic_DNA"/>
</dbReference>
<dbReference type="RefSeq" id="WP_021283031.1">
    <property type="nucleotide sequence ID" value="NZ_JAGGLL010000006.1"/>
</dbReference>
<evidence type="ECO:0000313" key="2">
    <source>
        <dbReference type="Proteomes" id="UP001519308"/>
    </source>
</evidence>
<organism evidence="1 2">
    <name type="scientific">Clostridium punense</name>
    <dbReference type="NCBI Taxonomy" id="1054297"/>
    <lineage>
        <taxon>Bacteria</taxon>
        <taxon>Bacillati</taxon>
        <taxon>Bacillota</taxon>
        <taxon>Clostridia</taxon>
        <taxon>Eubacteriales</taxon>
        <taxon>Clostridiaceae</taxon>
        <taxon>Clostridium</taxon>
    </lineage>
</organism>
<proteinExistence type="predicted"/>
<dbReference type="SUPFAM" id="SSF56300">
    <property type="entry name" value="Metallo-dependent phosphatases"/>
    <property type="match status" value="1"/>
</dbReference>